<comment type="caution">
    <text evidence="3">The sequence shown here is derived from an EMBL/GenBank/DDBJ whole genome shotgun (WGS) entry which is preliminary data.</text>
</comment>
<gene>
    <name evidence="3" type="ORF">Bhyg_01889</name>
</gene>
<dbReference type="SUPFAM" id="SSF81383">
    <property type="entry name" value="F-box domain"/>
    <property type="match status" value="1"/>
</dbReference>
<sequence>MYEMPPVPTQSRIKSTTDGEKRVEELIEHTTTQLREQFSRLEGEDTLEHENSNFNLFRSLDVDQPPTTSKECTSSTDNEMSEMTTIDNLPCEMLIKICRMLDKKSLKNAALTCKLWNEITESACRWSVCLKDWDRNQVNFRKNNPWTFTWNNLMKSAYQWLMWLIGWRRNDVEVQERIEFMLTTNRKFCDITLDRLSLEEYEDIFVNIFRRHGWNVSKLALKNITLRDMDLFIEILKCLPNLKELILQRVEPLSVAASTARRVLPVFTKIQTLKWCRFEDRYIVLDGAGRPTDVYILYLKLREYNPMG</sequence>
<dbReference type="CDD" id="cd09917">
    <property type="entry name" value="F-box_SF"/>
    <property type="match status" value="1"/>
</dbReference>
<protein>
    <recommendedName>
        <fullName evidence="2">F-box domain-containing protein</fullName>
    </recommendedName>
</protein>
<keyword evidence="4" id="KW-1185">Reference proteome</keyword>
<dbReference type="OrthoDB" id="10257471at2759"/>
<dbReference type="PROSITE" id="PS50181">
    <property type="entry name" value="FBOX"/>
    <property type="match status" value="1"/>
</dbReference>
<dbReference type="EMBL" id="WJQU01000001">
    <property type="protein sequence ID" value="KAJ6646676.1"/>
    <property type="molecule type" value="Genomic_DNA"/>
</dbReference>
<feature type="region of interest" description="Disordered" evidence="1">
    <location>
        <begin position="59"/>
        <end position="80"/>
    </location>
</feature>
<proteinExistence type="predicted"/>
<accession>A0A9Q0NAA4</accession>
<dbReference type="Gene3D" id="1.20.1280.50">
    <property type="match status" value="1"/>
</dbReference>
<dbReference type="AlphaFoldDB" id="A0A9Q0NAA4"/>
<dbReference type="Pfam" id="PF12937">
    <property type="entry name" value="F-box-like"/>
    <property type="match status" value="1"/>
</dbReference>
<reference evidence="3" key="1">
    <citation type="submission" date="2022-07" db="EMBL/GenBank/DDBJ databases">
        <authorList>
            <person name="Trinca V."/>
            <person name="Uliana J.V.C."/>
            <person name="Torres T.T."/>
            <person name="Ward R.J."/>
            <person name="Monesi N."/>
        </authorList>
    </citation>
    <scope>NUCLEOTIDE SEQUENCE</scope>
    <source>
        <strain evidence="3">HSMRA1968</strain>
        <tissue evidence="3">Whole embryos</tissue>
    </source>
</reference>
<dbReference type="Proteomes" id="UP001151699">
    <property type="component" value="Chromosome A"/>
</dbReference>
<feature type="domain" description="F-box" evidence="2">
    <location>
        <begin position="83"/>
        <end position="136"/>
    </location>
</feature>
<evidence type="ECO:0000256" key="1">
    <source>
        <dbReference type="SAM" id="MobiDB-lite"/>
    </source>
</evidence>
<evidence type="ECO:0000313" key="3">
    <source>
        <dbReference type="EMBL" id="KAJ6646676.1"/>
    </source>
</evidence>
<organism evidence="3 4">
    <name type="scientific">Pseudolycoriella hygida</name>
    <dbReference type="NCBI Taxonomy" id="35572"/>
    <lineage>
        <taxon>Eukaryota</taxon>
        <taxon>Metazoa</taxon>
        <taxon>Ecdysozoa</taxon>
        <taxon>Arthropoda</taxon>
        <taxon>Hexapoda</taxon>
        <taxon>Insecta</taxon>
        <taxon>Pterygota</taxon>
        <taxon>Neoptera</taxon>
        <taxon>Endopterygota</taxon>
        <taxon>Diptera</taxon>
        <taxon>Nematocera</taxon>
        <taxon>Sciaroidea</taxon>
        <taxon>Sciaridae</taxon>
        <taxon>Pseudolycoriella</taxon>
    </lineage>
</organism>
<dbReference type="InterPro" id="IPR001810">
    <property type="entry name" value="F-box_dom"/>
</dbReference>
<evidence type="ECO:0000313" key="4">
    <source>
        <dbReference type="Proteomes" id="UP001151699"/>
    </source>
</evidence>
<evidence type="ECO:0000259" key="2">
    <source>
        <dbReference type="PROSITE" id="PS50181"/>
    </source>
</evidence>
<name>A0A9Q0NAA4_9DIPT</name>
<feature type="compositionally biased region" description="Polar residues" evidence="1">
    <location>
        <begin position="65"/>
        <end position="80"/>
    </location>
</feature>
<dbReference type="InterPro" id="IPR036047">
    <property type="entry name" value="F-box-like_dom_sf"/>
</dbReference>